<dbReference type="AlphaFoldDB" id="A0A1G2QUN5"/>
<name>A0A1G2QUN5_9BACT</name>
<dbReference type="Proteomes" id="UP000178170">
    <property type="component" value="Unassembled WGS sequence"/>
</dbReference>
<dbReference type="EMBL" id="MHTS01000027">
    <property type="protein sequence ID" value="OHA63732.1"/>
    <property type="molecule type" value="Genomic_DNA"/>
</dbReference>
<organism evidence="2 3">
    <name type="scientific">Candidatus Wildermuthbacteria bacterium RIFCSPHIGHO2_01_FULL_48_27b</name>
    <dbReference type="NCBI Taxonomy" id="1802447"/>
    <lineage>
        <taxon>Bacteria</taxon>
        <taxon>Candidatus Wildermuthiibacteriota</taxon>
    </lineage>
</organism>
<dbReference type="Gene3D" id="1.10.1220.170">
    <property type="match status" value="1"/>
</dbReference>
<dbReference type="SUPFAM" id="SSF143120">
    <property type="entry name" value="YefM-like"/>
    <property type="match status" value="1"/>
</dbReference>
<comment type="similarity">
    <text evidence="1">Belongs to the phD/YefM antitoxin family.</text>
</comment>
<evidence type="ECO:0000313" key="2">
    <source>
        <dbReference type="EMBL" id="OHA63732.1"/>
    </source>
</evidence>
<proteinExistence type="inferred from homology"/>
<dbReference type="InterPro" id="IPR036165">
    <property type="entry name" value="YefM-like_sf"/>
</dbReference>
<evidence type="ECO:0000313" key="3">
    <source>
        <dbReference type="Proteomes" id="UP000178170"/>
    </source>
</evidence>
<sequence length="85" mass="9599">MAQGYSKSISIPKALLKKKEGIAVLPLDEYEQMKEELEMFRSKSLAGDIEAARKEVKSGEVLSLEEVDKKPISILKYKHYVGQQT</sequence>
<evidence type="ECO:0008006" key="4">
    <source>
        <dbReference type="Google" id="ProtNLM"/>
    </source>
</evidence>
<protein>
    <recommendedName>
        <fullName evidence="4">Antitoxin</fullName>
    </recommendedName>
</protein>
<reference evidence="2 3" key="1">
    <citation type="journal article" date="2016" name="Nat. Commun.">
        <title>Thousands of microbial genomes shed light on interconnected biogeochemical processes in an aquifer system.</title>
        <authorList>
            <person name="Anantharaman K."/>
            <person name="Brown C.T."/>
            <person name="Hug L.A."/>
            <person name="Sharon I."/>
            <person name="Castelle C.J."/>
            <person name="Probst A.J."/>
            <person name="Thomas B.C."/>
            <person name="Singh A."/>
            <person name="Wilkins M.J."/>
            <person name="Karaoz U."/>
            <person name="Brodie E.L."/>
            <person name="Williams K.H."/>
            <person name="Hubbard S.S."/>
            <person name="Banfield J.F."/>
        </authorList>
    </citation>
    <scope>NUCLEOTIDE SEQUENCE [LARGE SCALE GENOMIC DNA]</scope>
</reference>
<evidence type="ECO:0000256" key="1">
    <source>
        <dbReference type="ARBA" id="ARBA00009981"/>
    </source>
</evidence>
<gene>
    <name evidence="2" type="ORF">A2843_02815</name>
</gene>
<comment type="caution">
    <text evidence="2">The sequence shown here is derived from an EMBL/GenBank/DDBJ whole genome shotgun (WGS) entry which is preliminary data.</text>
</comment>
<accession>A0A1G2QUN5</accession>